<evidence type="ECO:0000313" key="3">
    <source>
        <dbReference type="EMBL" id="RDV14233.1"/>
    </source>
</evidence>
<gene>
    <name evidence="3" type="ORF">DXT99_15690</name>
</gene>
<accession>A0A3D8LA64</accession>
<sequence>MLNLQQVIFMGHSVSSMIGALAAIKKPDRFEKLVMVGPSPCYINSNGYRGVSQEKT</sequence>
<dbReference type="InterPro" id="IPR000073">
    <property type="entry name" value="AB_hydrolase_1"/>
</dbReference>
<reference evidence="4" key="1">
    <citation type="submission" date="2018-08" db="EMBL/GenBank/DDBJ databases">
        <authorList>
            <person name="Liu Z.-W."/>
            <person name="Du Z.-J."/>
        </authorList>
    </citation>
    <scope>NUCLEOTIDE SEQUENCE [LARGE SCALE GENOMIC DNA]</scope>
    <source>
        <strain evidence="4">H4X</strain>
    </source>
</reference>
<dbReference type="AlphaFoldDB" id="A0A3D8LA64"/>
<dbReference type="PANTHER" id="PTHR43039">
    <property type="entry name" value="ESTERASE-RELATED"/>
    <property type="match status" value="1"/>
</dbReference>
<dbReference type="GO" id="GO:0016787">
    <property type="term" value="F:hydrolase activity"/>
    <property type="evidence" value="ECO:0007669"/>
    <property type="project" value="UniProtKB-KW"/>
</dbReference>
<dbReference type="Pfam" id="PF00561">
    <property type="entry name" value="Abhydrolase_1"/>
    <property type="match status" value="1"/>
</dbReference>
<evidence type="ECO:0000256" key="1">
    <source>
        <dbReference type="ARBA" id="ARBA00008645"/>
    </source>
</evidence>
<protein>
    <submittedName>
        <fullName evidence="3">Alpha/beta hydrolase</fullName>
    </submittedName>
</protein>
<organism evidence="3 4">
    <name type="scientific">Pontibacter diazotrophicus</name>
    <dbReference type="NCBI Taxonomy" id="1400979"/>
    <lineage>
        <taxon>Bacteria</taxon>
        <taxon>Pseudomonadati</taxon>
        <taxon>Bacteroidota</taxon>
        <taxon>Cytophagia</taxon>
        <taxon>Cytophagales</taxon>
        <taxon>Hymenobacteraceae</taxon>
        <taxon>Pontibacter</taxon>
    </lineage>
</organism>
<name>A0A3D8LA64_9BACT</name>
<dbReference type="SUPFAM" id="SSF53474">
    <property type="entry name" value="alpha/beta-Hydrolases"/>
    <property type="match status" value="1"/>
</dbReference>
<keyword evidence="3" id="KW-0378">Hydrolase</keyword>
<keyword evidence="4" id="KW-1185">Reference proteome</keyword>
<dbReference type="Proteomes" id="UP000256708">
    <property type="component" value="Unassembled WGS sequence"/>
</dbReference>
<dbReference type="OrthoDB" id="135231at2"/>
<comment type="similarity">
    <text evidence="1">Belongs to the AB hydrolase superfamily.</text>
</comment>
<feature type="domain" description="AB hydrolase-1" evidence="2">
    <location>
        <begin position="2"/>
        <end position="41"/>
    </location>
</feature>
<dbReference type="Gene3D" id="3.40.50.1820">
    <property type="entry name" value="alpha/beta hydrolase"/>
    <property type="match status" value="1"/>
</dbReference>
<proteinExistence type="inferred from homology"/>
<evidence type="ECO:0000259" key="2">
    <source>
        <dbReference type="Pfam" id="PF00561"/>
    </source>
</evidence>
<dbReference type="InterPro" id="IPR029058">
    <property type="entry name" value="AB_hydrolase_fold"/>
</dbReference>
<dbReference type="EMBL" id="QRGR01000017">
    <property type="protein sequence ID" value="RDV14233.1"/>
    <property type="molecule type" value="Genomic_DNA"/>
</dbReference>
<dbReference type="RefSeq" id="WP_115566524.1">
    <property type="nucleotide sequence ID" value="NZ_QRGR01000017.1"/>
</dbReference>
<evidence type="ECO:0000313" key="4">
    <source>
        <dbReference type="Proteomes" id="UP000256708"/>
    </source>
</evidence>
<comment type="caution">
    <text evidence="3">The sequence shown here is derived from an EMBL/GenBank/DDBJ whole genome shotgun (WGS) entry which is preliminary data.</text>
</comment>